<dbReference type="PANTHER" id="PTHR13930:SF0">
    <property type="entry name" value="S-ADENOSYL-L-METHIONINE-DEPENDENT TRNA 4-DEMETHYLWYOSINE SYNTHASE TYW1-RELATED"/>
    <property type="match status" value="1"/>
</dbReference>
<dbReference type="EMBL" id="CAJGYM010000007">
    <property type="protein sequence ID" value="CAD6187830.1"/>
    <property type="molecule type" value="Genomic_DNA"/>
</dbReference>
<feature type="region of interest" description="Disordered" evidence="1">
    <location>
        <begin position="248"/>
        <end position="272"/>
    </location>
</feature>
<evidence type="ECO:0000256" key="2">
    <source>
        <dbReference type="SAM" id="Phobius"/>
    </source>
</evidence>
<name>A0A8S1H318_9PELO</name>
<dbReference type="AlphaFoldDB" id="A0A8S1H318"/>
<evidence type="ECO:0000259" key="3">
    <source>
        <dbReference type="PROSITE" id="PS50902"/>
    </source>
</evidence>
<dbReference type="PANTHER" id="PTHR13930">
    <property type="entry name" value="S-ADENOSYL-L-METHIONINE-DEPENDENT TRNA 4-DEMETHYLWYOSINE SYNTHASE"/>
    <property type="match status" value="1"/>
</dbReference>
<gene>
    <name evidence="4" type="ORF">CAUJ_LOCUS3749</name>
</gene>
<protein>
    <recommendedName>
        <fullName evidence="3">Flavodoxin-like domain-containing protein</fullName>
    </recommendedName>
</protein>
<feature type="transmembrane region" description="Helical" evidence="2">
    <location>
        <begin position="35"/>
        <end position="55"/>
    </location>
</feature>
<dbReference type="InterPro" id="IPR008254">
    <property type="entry name" value="Flavodoxin/NO_synth"/>
</dbReference>
<keyword evidence="2" id="KW-0472">Membrane</keyword>
<evidence type="ECO:0000313" key="4">
    <source>
        <dbReference type="EMBL" id="CAD6187830.1"/>
    </source>
</evidence>
<evidence type="ECO:0000313" key="5">
    <source>
        <dbReference type="Proteomes" id="UP000835052"/>
    </source>
</evidence>
<feature type="domain" description="Flavodoxin-like" evidence="3">
    <location>
        <begin position="84"/>
        <end position="238"/>
    </location>
</feature>
<dbReference type="Pfam" id="PF00258">
    <property type="entry name" value="Flavodoxin_1"/>
    <property type="match status" value="1"/>
</dbReference>
<dbReference type="Proteomes" id="UP000835052">
    <property type="component" value="Unassembled WGS sequence"/>
</dbReference>
<dbReference type="OrthoDB" id="5858751at2759"/>
<sequence length="272" mass="30642">MSGFHHAPPLRNERQLKEKGQGSWLEELLEGKDEVLLYVTAALGVVLPGLVYLLFHKCHACYLRYAKKKEEERLAEESRQTETCVVVLGPSDGHAAKWSANVIEKLSGEMFRKPILWKADQLDVKELAEFKGFCIFLVDTLAGGFASPATDALLEWLEDVAADSRRRKKANFEVIRFAVVAFGSSDDGENAFNKAARILLKRLRILGSKQMINAEVYDTNIEDSLMDMRFAAYLEELLDAMDRHLPGAELSESDSTDDEEDDVITIEQKKTQ</sequence>
<reference evidence="4" key="1">
    <citation type="submission" date="2020-10" db="EMBL/GenBank/DDBJ databases">
        <authorList>
            <person name="Kikuchi T."/>
        </authorList>
    </citation>
    <scope>NUCLEOTIDE SEQUENCE</scope>
    <source>
        <strain evidence="4">NKZ352</strain>
    </source>
</reference>
<keyword evidence="2" id="KW-1133">Transmembrane helix</keyword>
<dbReference type="Gene3D" id="3.40.50.360">
    <property type="match status" value="1"/>
</dbReference>
<dbReference type="InterPro" id="IPR029039">
    <property type="entry name" value="Flavoprotein-like_sf"/>
</dbReference>
<dbReference type="GO" id="GO:0008033">
    <property type="term" value="P:tRNA processing"/>
    <property type="evidence" value="ECO:0007669"/>
    <property type="project" value="InterPro"/>
</dbReference>
<dbReference type="SUPFAM" id="SSF52218">
    <property type="entry name" value="Flavoproteins"/>
    <property type="match status" value="1"/>
</dbReference>
<accession>A0A8S1H318</accession>
<feature type="compositionally biased region" description="Acidic residues" evidence="1">
    <location>
        <begin position="251"/>
        <end position="264"/>
    </location>
</feature>
<proteinExistence type="predicted"/>
<dbReference type="PROSITE" id="PS50902">
    <property type="entry name" value="FLAVODOXIN_LIKE"/>
    <property type="match status" value="1"/>
</dbReference>
<dbReference type="GO" id="GO:0051539">
    <property type="term" value="F:4 iron, 4 sulfur cluster binding"/>
    <property type="evidence" value="ECO:0007669"/>
    <property type="project" value="InterPro"/>
</dbReference>
<keyword evidence="5" id="KW-1185">Reference proteome</keyword>
<keyword evidence="2" id="KW-0812">Transmembrane</keyword>
<evidence type="ECO:0000256" key="1">
    <source>
        <dbReference type="SAM" id="MobiDB-lite"/>
    </source>
</evidence>
<dbReference type="GO" id="GO:0010181">
    <property type="term" value="F:FMN binding"/>
    <property type="evidence" value="ECO:0007669"/>
    <property type="project" value="InterPro"/>
</dbReference>
<organism evidence="4 5">
    <name type="scientific">Caenorhabditis auriculariae</name>
    <dbReference type="NCBI Taxonomy" id="2777116"/>
    <lineage>
        <taxon>Eukaryota</taxon>
        <taxon>Metazoa</taxon>
        <taxon>Ecdysozoa</taxon>
        <taxon>Nematoda</taxon>
        <taxon>Chromadorea</taxon>
        <taxon>Rhabditida</taxon>
        <taxon>Rhabditina</taxon>
        <taxon>Rhabditomorpha</taxon>
        <taxon>Rhabditoidea</taxon>
        <taxon>Rhabditidae</taxon>
        <taxon>Peloderinae</taxon>
        <taxon>Caenorhabditis</taxon>
    </lineage>
</organism>
<dbReference type="InterPro" id="IPR034556">
    <property type="entry name" value="tRNA_wybutosine-synthase"/>
</dbReference>
<comment type="caution">
    <text evidence="4">The sequence shown here is derived from an EMBL/GenBank/DDBJ whole genome shotgun (WGS) entry which is preliminary data.</text>
</comment>